<dbReference type="GO" id="GO:0019814">
    <property type="term" value="C:immunoglobulin complex"/>
    <property type="evidence" value="ECO:0007669"/>
    <property type="project" value="UniProtKB-KW"/>
</dbReference>
<feature type="domain" description="Ig-like" evidence="5">
    <location>
        <begin position="3"/>
        <end position="96"/>
    </location>
</feature>
<dbReference type="FunCoup" id="A0A7N4NQX5">
    <property type="interactions" value="201"/>
</dbReference>
<dbReference type="Ensembl" id="ENSSHAT00000043811.1">
    <property type="protein sequence ID" value="ENSSHAP00000027049.1"/>
    <property type="gene ID" value="ENSSHAG00000028652.1"/>
</dbReference>
<evidence type="ECO:0000256" key="4">
    <source>
        <dbReference type="SAM" id="MobiDB-lite"/>
    </source>
</evidence>
<sequence>SYGDIVLTQSPPSLSASPRDRVTMNCKASESITDSDGYDLLNWYQKKPGQPPRLLIYYANNLASGVPARFSGSRSGTDFTLTISRMEAEDSAVYYCGQDFKIP</sequence>
<dbReference type="FunFam" id="2.60.40.10:FF:000350">
    <property type="entry name" value="Immunoglobulin kappa chain variable 18-36"/>
    <property type="match status" value="1"/>
</dbReference>
<dbReference type="InterPro" id="IPR013106">
    <property type="entry name" value="Ig_V-set"/>
</dbReference>
<dbReference type="InterPro" id="IPR036179">
    <property type="entry name" value="Ig-like_dom_sf"/>
</dbReference>
<dbReference type="SMART" id="SM00406">
    <property type="entry name" value="IGv"/>
    <property type="match status" value="1"/>
</dbReference>
<keyword evidence="2" id="KW-1064">Adaptive immunity</keyword>
<feature type="compositionally biased region" description="Polar residues" evidence="4">
    <location>
        <begin position="7"/>
        <end position="16"/>
    </location>
</feature>
<reference evidence="6" key="2">
    <citation type="submission" date="2025-08" db="UniProtKB">
        <authorList>
            <consortium name="Ensembl"/>
        </authorList>
    </citation>
    <scope>IDENTIFICATION</scope>
</reference>
<feature type="region of interest" description="Disordered" evidence="4">
    <location>
        <begin position="1"/>
        <end position="21"/>
    </location>
</feature>
<organism evidence="6 7">
    <name type="scientific">Sarcophilus harrisii</name>
    <name type="common">Tasmanian devil</name>
    <name type="synonym">Sarcophilus laniarius</name>
    <dbReference type="NCBI Taxonomy" id="9305"/>
    <lineage>
        <taxon>Eukaryota</taxon>
        <taxon>Metazoa</taxon>
        <taxon>Chordata</taxon>
        <taxon>Craniata</taxon>
        <taxon>Vertebrata</taxon>
        <taxon>Euteleostomi</taxon>
        <taxon>Mammalia</taxon>
        <taxon>Metatheria</taxon>
        <taxon>Dasyuromorphia</taxon>
        <taxon>Dasyuridae</taxon>
        <taxon>Sarcophilus</taxon>
    </lineage>
</organism>
<keyword evidence="3" id="KW-1280">Immunoglobulin</keyword>
<dbReference type="Proteomes" id="UP000007648">
    <property type="component" value="Unassembled WGS sequence"/>
</dbReference>
<dbReference type="InterPro" id="IPR007110">
    <property type="entry name" value="Ig-like_dom"/>
</dbReference>
<proteinExistence type="predicted"/>
<dbReference type="GeneTree" id="ENSGT00940000153770"/>
<dbReference type="InterPro" id="IPR050150">
    <property type="entry name" value="IgV_Light_Chain"/>
</dbReference>
<dbReference type="GO" id="GO:0005576">
    <property type="term" value="C:extracellular region"/>
    <property type="evidence" value="ECO:0007669"/>
    <property type="project" value="UniProtKB-ARBA"/>
</dbReference>
<reference evidence="6 7" key="1">
    <citation type="journal article" date="2011" name="Proc. Natl. Acad. Sci. U.S.A.">
        <title>Genetic diversity and population structure of the endangered marsupial Sarcophilus harrisii (Tasmanian devil).</title>
        <authorList>
            <person name="Miller W."/>
            <person name="Hayes V.M."/>
            <person name="Ratan A."/>
            <person name="Petersen D.C."/>
            <person name="Wittekindt N.E."/>
            <person name="Miller J."/>
            <person name="Walenz B."/>
            <person name="Knight J."/>
            <person name="Qi J."/>
            <person name="Zhao F."/>
            <person name="Wang Q."/>
            <person name="Bedoya-Reina O.C."/>
            <person name="Katiyar N."/>
            <person name="Tomsho L.P."/>
            <person name="Kasson L.M."/>
            <person name="Hardie R.A."/>
            <person name="Woodbridge P."/>
            <person name="Tindall E.A."/>
            <person name="Bertelsen M.F."/>
            <person name="Dixon D."/>
            <person name="Pyecroft S."/>
            <person name="Helgen K.M."/>
            <person name="Lesk A.M."/>
            <person name="Pringle T.H."/>
            <person name="Patterson N."/>
            <person name="Zhang Y."/>
            <person name="Kreiss A."/>
            <person name="Woods G.M."/>
            <person name="Jones M.E."/>
            <person name="Schuster S.C."/>
        </authorList>
    </citation>
    <scope>NUCLEOTIDE SEQUENCE [LARGE SCALE GENOMIC DNA]</scope>
</reference>
<evidence type="ECO:0000313" key="6">
    <source>
        <dbReference type="Ensembl" id="ENSSHAP00000027049.1"/>
    </source>
</evidence>
<accession>A0A7N4NQX5</accession>
<dbReference type="GO" id="GO:0005886">
    <property type="term" value="C:plasma membrane"/>
    <property type="evidence" value="ECO:0007669"/>
    <property type="project" value="UniProtKB-ARBA"/>
</dbReference>
<evidence type="ECO:0000256" key="1">
    <source>
        <dbReference type="ARBA" id="ARBA00022859"/>
    </source>
</evidence>
<reference evidence="6" key="3">
    <citation type="submission" date="2025-09" db="UniProtKB">
        <authorList>
            <consortium name="Ensembl"/>
        </authorList>
    </citation>
    <scope>IDENTIFICATION</scope>
</reference>
<evidence type="ECO:0000259" key="5">
    <source>
        <dbReference type="PROSITE" id="PS50835"/>
    </source>
</evidence>
<evidence type="ECO:0000313" key="7">
    <source>
        <dbReference type="Proteomes" id="UP000007648"/>
    </source>
</evidence>
<dbReference type="Pfam" id="PF07686">
    <property type="entry name" value="V-set"/>
    <property type="match status" value="1"/>
</dbReference>
<evidence type="ECO:0000256" key="3">
    <source>
        <dbReference type="ARBA" id="ARBA00043265"/>
    </source>
</evidence>
<name>A0A7N4NQX5_SARHA</name>
<dbReference type="InParanoid" id="A0A7N4NQX5"/>
<keyword evidence="7" id="KW-1185">Reference proteome</keyword>
<dbReference type="GO" id="GO:0002250">
    <property type="term" value="P:adaptive immune response"/>
    <property type="evidence" value="ECO:0007669"/>
    <property type="project" value="UniProtKB-KW"/>
</dbReference>
<keyword evidence="1" id="KW-0391">Immunity</keyword>
<evidence type="ECO:0000256" key="2">
    <source>
        <dbReference type="ARBA" id="ARBA00023130"/>
    </source>
</evidence>
<dbReference type="AlphaFoldDB" id="A0A7N4NQX5"/>
<dbReference type="InterPro" id="IPR013783">
    <property type="entry name" value="Ig-like_fold"/>
</dbReference>
<dbReference type="PROSITE" id="PS50835">
    <property type="entry name" value="IG_LIKE"/>
    <property type="match status" value="1"/>
</dbReference>
<protein>
    <recommendedName>
        <fullName evidence="5">Ig-like domain-containing protein</fullName>
    </recommendedName>
</protein>
<dbReference type="SUPFAM" id="SSF48726">
    <property type="entry name" value="Immunoglobulin"/>
    <property type="match status" value="1"/>
</dbReference>
<dbReference type="PANTHER" id="PTHR23267">
    <property type="entry name" value="IMMUNOGLOBULIN LIGHT CHAIN"/>
    <property type="match status" value="1"/>
</dbReference>
<dbReference type="Gene3D" id="2.60.40.10">
    <property type="entry name" value="Immunoglobulins"/>
    <property type="match status" value="1"/>
</dbReference>